<dbReference type="RefSeq" id="WP_008273933.1">
    <property type="nucleotide sequence ID" value="NZ_AAXW01000004.1"/>
</dbReference>
<keyword evidence="2" id="KW-1185">Reference proteome</keyword>
<protein>
    <submittedName>
        <fullName evidence="1">Uncharacterized protein</fullName>
    </submittedName>
</protein>
<dbReference type="AlphaFoldDB" id="A3IKS0"/>
<organism evidence="1 2">
    <name type="scientific">Crocosphaera chwakensis CCY0110</name>
    <dbReference type="NCBI Taxonomy" id="391612"/>
    <lineage>
        <taxon>Bacteria</taxon>
        <taxon>Bacillati</taxon>
        <taxon>Cyanobacteriota</taxon>
        <taxon>Cyanophyceae</taxon>
        <taxon>Oscillatoriophycideae</taxon>
        <taxon>Chroococcales</taxon>
        <taxon>Aphanothecaceae</taxon>
        <taxon>Crocosphaera</taxon>
        <taxon>Crocosphaera chwakensis</taxon>
    </lineage>
</organism>
<gene>
    <name evidence="1" type="ORF">CY0110_21872</name>
</gene>
<evidence type="ECO:0000313" key="2">
    <source>
        <dbReference type="Proteomes" id="UP000003781"/>
    </source>
</evidence>
<name>A3IKS0_9CHRO</name>
<comment type="caution">
    <text evidence="1">The sequence shown here is derived from an EMBL/GenBank/DDBJ whole genome shotgun (WGS) entry which is preliminary data.</text>
</comment>
<sequence>MSNIIISDLEKINNKNQITDVLPHQQKLVKGGEVEVMFKITIRF</sequence>
<dbReference type="EMBL" id="AAXW01000004">
    <property type="protein sequence ID" value="EAZ92789.1"/>
    <property type="molecule type" value="Genomic_DNA"/>
</dbReference>
<evidence type="ECO:0000313" key="1">
    <source>
        <dbReference type="EMBL" id="EAZ92789.1"/>
    </source>
</evidence>
<proteinExistence type="predicted"/>
<reference evidence="1 2" key="1">
    <citation type="submission" date="2007-03" db="EMBL/GenBank/DDBJ databases">
        <authorList>
            <person name="Stal L."/>
            <person name="Ferriera S."/>
            <person name="Johnson J."/>
            <person name="Kravitz S."/>
            <person name="Beeson K."/>
            <person name="Sutton G."/>
            <person name="Rogers Y.-H."/>
            <person name="Friedman R."/>
            <person name="Frazier M."/>
            <person name="Venter J.C."/>
        </authorList>
    </citation>
    <scope>NUCLEOTIDE SEQUENCE [LARGE SCALE GENOMIC DNA]</scope>
    <source>
        <strain evidence="1 2">CCY0110</strain>
    </source>
</reference>
<accession>A3IKS0</accession>
<dbReference type="Proteomes" id="UP000003781">
    <property type="component" value="Unassembled WGS sequence"/>
</dbReference>